<evidence type="ECO:0000313" key="21">
    <source>
        <dbReference type="EMBL" id="TWW65274.1"/>
    </source>
</evidence>
<comment type="similarity">
    <text evidence="3">Belongs to the UQCRB/QCR7 family.</text>
</comment>
<reference evidence="21 22" key="1">
    <citation type="submission" date="2019-04" db="EMBL/GenBank/DDBJ databases">
        <title>Chromosome genome assembly for Takifugu flavidus.</title>
        <authorList>
            <person name="Xiao S."/>
        </authorList>
    </citation>
    <scope>NUCLEOTIDE SEQUENCE [LARGE SCALE GENOMIC DNA]</scope>
    <source>
        <strain evidence="21">HTHZ2018</strain>
        <tissue evidence="21">Muscle</tissue>
    </source>
</reference>
<keyword evidence="22" id="KW-1185">Reference proteome</keyword>
<evidence type="ECO:0000256" key="11">
    <source>
        <dbReference type="ARBA" id="ARBA00023128"/>
    </source>
</evidence>
<keyword evidence="6" id="KW-0679">Respiratory chain</keyword>
<comment type="caution">
    <text evidence="21">The sequence shown here is derived from an EMBL/GenBank/DDBJ whole genome shotgun (WGS) entry which is preliminary data.</text>
</comment>
<evidence type="ECO:0000256" key="3">
    <source>
        <dbReference type="ARBA" id="ARBA00008554"/>
    </source>
</evidence>
<comment type="subcellular location">
    <subcellularLocation>
        <location evidence="1">Mitochondrion inner membrane</location>
        <topology evidence="1">Peripheral membrane protein</topology>
        <orientation evidence="1">Matrix side</orientation>
    </subcellularLocation>
</comment>
<evidence type="ECO:0000256" key="10">
    <source>
        <dbReference type="ARBA" id="ARBA00023015"/>
    </source>
</evidence>
<evidence type="ECO:0000256" key="9">
    <source>
        <dbReference type="ARBA" id="ARBA00022982"/>
    </source>
</evidence>
<evidence type="ECO:0000256" key="14">
    <source>
        <dbReference type="ARBA" id="ARBA00031021"/>
    </source>
</evidence>
<dbReference type="InterPro" id="IPR003197">
    <property type="entry name" value="QCR7"/>
</dbReference>
<evidence type="ECO:0000256" key="12">
    <source>
        <dbReference type="ARBA" id="ARBA00023136"/>
    </source>
</evidence>
<comment type="similarity">
    <text evidence="2">Belongs to the mTERF family.</text>
</comment>
<dbReference type="GO" id="GO:0006355">
    <property type="term" value="P:regulation of DNA-templated transcription"/>
    <property type="evidence" value="ECO:0007669"/>
    <property type="project" value="UniProtKB-ARBA"/>
</dbReference>
<evidence type="ECO:0000256" key="2">
    <source>
        <dbReference type="ARBA" id="ARBA00007692"/>
    </source>
</evidence>
<dbReference type="SUPFAM" id="SSF81524">
    <property type="entry name" value="14 kDa protein of cytochrome bc1 complex (Ubiquinol-cytochrome c reductase)"/>
    <property type="match status" value="1"/>
</dbReference>
<name>A0A5C6NCS3_9TELE</name>
<dbReference type="GO" id="GO:0003676">
    <property type="term" value="F:nucleic acid binding"/>
    <property type="evidence" value="ECO:0007669"/>
    <property type="project" value="InterPro"/>
</dbReference>
<keyword evidence="10" id="KW-0805">Transcription regulation</keyword>
<keyword evidence="13" id="KW-0804">Transcription</keyword>
<dbReference type="InterPro" id="IPR038538">
    <property type="entry name" value="MTERF_sf"/>
</dbReference>
<keyword evidence="9" id="KW-0249">Electron transport</keyword>
<dbReference type="GO" id="GO:0045275">
    <property type="term" value="C:respiratory chain complex III"/>
    <property type="evidence" value="ECO:0007669"/>
    <property type="project" value="InterPro"/>
</dbReference>
<dbReference type="GO" id="GO:0005743">
    <property type="term" value="C:mitochondrial inner membrane"/>
    <property type="evidence" value="ECO:0007669"/>
    <property type="project" value="UniProtKB-SubCell"/>
</dbReference>
<sequence length="500" mass="57798">MASPCMQLCLQCRRFLLSKPVASGWLYHTTVSNSSAKVLHGSLVVRWTHKTTQTRHQWMQQILCFSGFAVRHLSTDTKGKEGVEELSITDFVSYKSPLLPVRDAVPVSQVPLDLDTPEYSALEVIDDDEALGIAVPPPLPPSSTSLRDYVDHSETLSKLVELGVNLWKLEQRPNVGSMLLKLNFDTDVAPKLLFLKDIGVDGSRFGYIITHNPFLLTENLVNLQARVNYLKSKNFSAEIVASMVSRAPYLLNFSVKRLDNRLGFFQNQLSLSALNVNDSYPTLLLCGSLEPIKENLKVCEIEFGFKKNEIQHMVTVVPKVLTANKRKLTQIFDYIHNTMKVPHHLIAKFPQVLNSKFLRIRERHLFLEYLRKAQYDPALPNYISLDRLVSLPDETFFASGRLLLGFRKWYYNMCGFNKLGLMRDDTVYEDADVKEALRRLPEDQFNDRLFRIQRSLDLSMKQQILPKDQWTKYEEDVRYLSPYLDEVIRERKEKEEWMKK</sequence>
<dbReference type="Pfam" id="PF02271">
    <property type="entry name" value="UCR_14kD"/>
    <property type="match status" value="1"/>
</dbReference>
<dbReference type="EMBL" id="RHFK02000014">
    <property type="protein sequence ID" value="TWW65274.1"/>
    <property type="molecule type" value="Genomic_DNA"/>
</dbReference>
<dbReference type="FunFam" id="1.10.1090.10:FF:000001">
    <property type="entry name" value="Cytochrome b-c1 complex subunit 7"/>
    <property type="match status" value="1"/>
</dbReference>
<dbReference type="InterPro" id="IPR003690">
    <property type="entry name" value="MTERF"/>
</dbReference>
<evidence type="ECO:0000256" key="18">
    <source>
        <dbReference type="ARBA" id="ARBA00046393"/>
    </source>
</evidence>
<evidence type="ECO:0000256" key="1">
    <source>
        <dbReference type="ARBA" id="ARBA00004443"/>
    </source>
</evidence>
<keyword evidence="5" id="KW-0813">Transport</keyword>
<organism evidence="21 22">
    <name type="scientific">Takifugu flavidus</name>
    <name type="common">sansaifugu</name>
    <dbReference type="NCBI Taxonomy" id="433684"/>
    <lineage>
        <taxon>Eukaryota</taxon>
        <taxon>Metazoa</taxon>
        <taxon>Chordata</taxon>
        <taxon>Craniata</taxon>
        <taxon>Vertebrata</taxon>
        <taxon>Euteleostomi</taxon>
        <taxon>Actinopterygii</taxon>
        <taxon>Neopterygii</taxon>
        <taxon>Teleostei</taxon>
        <taxon>Neoteleostei</taxon>
        <taxon>Acanthomorphata</taxon>
        <taxon>Eupercaria</taxon>
        <taxon>Tetraodontiformes</taxon>
        <taxon>Tetradontoidea</taxon>
        <taxon>Tetraodontidae</taxon>
        <taxon>Takifugu</taxon>
    </lineage>
</organism>
<evidence type="ECO:0000256" key="16">
    <source>
        <dbReference type="ARBA" id="ARBA00032927"/>
    </source>
</evidence>
<evidence type="ECO:0000256" key="15">
    <source>
        <dbReference type="ARBA" id="ARBA00031684"/>
    </source>
</evidence>
<evidence type="ECO:0000256" key="20">
    <source>
        <dbReference type="ARBA" id="ARBA00081775"/>
    </source>
</evidence>
<dbReference type="InterPro" id="IPR036544">
    <property type="entry name" value="QCR7_sf"/>
</dbReference>
<dbReference type="Pfam" id="PF02536">
    <property type="entry name" value="mTERF"/>
    <property type="match status" value="1"/>
</dbReference>
<evidence type="ECO:0000256" key="5">
    <source>
        <dbReference type="ARBA" id="ARBA00022448"/>
    </source>
</evidence>
<keyword evidence="11" id="KW-0496">Mitochondrion</keyword>
<dbReference type="Gene3D" id="1.25.70.10">
    <property type="entry name" value="Transcription termination factor 3, mitochondrial"/>
    <property type="match status" value="1"/>
</dbReference>
<dbReference type="PANTHER" id="PTHR12022:SF0">
    <property type="entry name" value="CYTOCHROME B-C1 COMPLEX SUBUNIT 7"/>
    <property type="match status" value="1"/>
</dbReference>
<dbReference type="FunFam" id="1.25.70.10:FF:000002">
    <property type="entry name" value="transcription termination factor 3, mitochondrial"/>
    <property type="match status" value="1"/>
</dbReference>
<dbReference type="Gene3D" id="1.10.1090.10">
    <property type="entry name" value="Cytochrome b-c1 complex subunit 7"/>
    <property type="match status" value="1"/>
</dbReference>
<dbReference type="GO" id="GO:0006122">
    <property type="term" value="P:mitochondrial electron transport, ubiquinol to cytochrome c"/>
    <property type="evidence" value="ECO:0007669"/>
    <property type="project" value="InterPro"/>
</dbReference>
<evidence type="ECO:0000256" key="13">
    <source>
        <dbReference type="ARBA" id="ARBA00023163"/>
    </source>
</evidence>
<keyword evidence="8" id="KW-0809">Transit peptide</keyword>
<accession>A0A5C6NCS3</accession>
<evidence type="ECO:0000256" key="8">
    <source>
        <dbReference type="ARBA" id="ARBA00022946"/>
    </source>
</evidence>
<comment type="subunit">
    <text evidence="17">Component of the ubiquinol-cytochrome c oxidoreductase (cytochrome b-c1 complex, complex III, CIII), a multisubunit enzyme composed of 3 respiratory subunits cytochrome b, cytochrome c1 and Rieske protein, 2 core protein subunits, and additional low-molecular weight protein subunits. The complex exists as an obligatory dimer and forms supercomplexes (SCs) in the inner mitochondrial membrane with cytochrome c oxidase (complex IV, CIV).</text>
</comment>
<keyword evidence="12" id="KW-0472">Membrane</keyword>
<evidence type="ECO:0000256" key="19">
    <source>
        <dbReference type="ARBA" id="ARBA00071275"/>
    </source>
</evidence>
<evidence type="ECO:0000256" key="7">
    <source>
        <dbReference type="ARBA" id="ARBA00022792"/>
    </source>
</evidence>
<evidence type="ECO:0000313" key="22">
    <source>
        <dbReference type="Proteomes" id="UP000324091"/>
    </source>
</evidence>
<evidence type="ECO:0000256" key="17">
    <source>
        <dbReference type="ARBA" id="ARBA00038521"/>
    </source>
</evidence>
<protein>
    <recommendedName>
        <fullName evidence="4">Cytochrome b-c1 complex subunit 7</fullName>
    </recommendedName>
    <alternativeName>
        <fullName evidence="15">Complex III subunit 7</fullName>
    </alternativeName>
    <alternativeName>
        <fullName evidence="14">Complex III subunit VII</fullName>
    </alternativeName>
    <alternativeName>
        <fullName evidence="19">Transcription termination factor 3, mitochondrial</fullName>
    </alternativeName>
    <alternativeName>
        <fullName evidence="16">Ubiquinol-cytochrome c reductase complex 14 kDa protein</fullName>
    </alternativeName>
    <alternativeName>
        <fullName evidence="20">mTERF domain-containing protein 1, mitochondrial</fullName>
    </alternativeName>
</protein>
<evidence type="ECO:0000256" key="4">
    <source>
        <dbReference type="ARBA" id="ARBA00016323"/>
    </source>
</evidence>
<dbReference type="SMART" id="SM00733">
    <property type="entry name" value="Mterf"/>
    <property type="match status" value="5"/>
</dbReference>
<evidence type="ECO:0000256" key="6">
    <source>
        <dbReference type="ARBA" id="ARBA00022660"/>
    </source>
</evidence>
<keyword evidence="7" id="KW-0999">Mitochondrion inner membrane</keyword>
<proteinExistence type="inferred from homology"/>
<dbReference type="PANTHER" id="PTHR12022">
    <property type="entry name" value="UBIQUINOL-CYTOCHROME C REDUCTASE COMPLEX 14 KD PROTEIN"/>
    <property type="match status" value="1"/>
</dbReference>
<comment type="subunit">
    <text evidence="18">Component of the ubiquinol-cytochrome c oxidoreductase (cytochrome b-c1 complex, complex III, CIII), a multisubunit enzyme composed of 11 subunits. The complex is composed of 3 respiratory subunits cytochrome b, cytochrome c1 and Rieske protein UQCRFS1, 2 core protein subunits UQCRC1/QCR1 and UQCRC2/QCR2, and 6 low-molecular weight protein subunits UQCRH/QCR6, UQCRB/QCR7, UQCRQ/QCR8, UQCR10/QCR9, UQCR11/QCR10 and subunit 9, the cleavage product of Rieske protein UQCRFS1. The complex exists as an obligatory dimer and forms supercomplexes (SCs) in the inner mitochondrial membrane with NADH-ubiquinone oxidoreductase (complex I, CI) and cytochrome c oxidase (complex IV, CIV), resulting in different assemblies (supercomplex SCI(1)III(2)IV(1) and megacomplex MCI(2)III(2)IV(2)).</text>
</comment>
<dbReference type="Proteomes" id="UP000324091">
    <property type="component" value="Chromosome 21"/>
</dbReference>
<dbReference type="AlphaFoldDB" id="A0A5C6NCS3"/>
<gene>
    <name evidence="21" type="ORF">D4764_21G0001740</name>
</gene>